<evidence type="ECO:0000313" key="1">
    <source>
        <dbReference type="EMBL" id="MEQ2230804.1"/>
    </source>
</evidence>
<organism evidence="1 2">
    <name type="scientific">Ilyodon furcidens</name>
    <name type="common">goldbreast splitfin</name>
    <dbReference type="NCBI Taxonomy" id="33524"/>
    <lineage>
        <taxon>Eukaryota</taxon>
        <taxon>Metazoa</taxon>
        <taxon>Chordata</taxon>
        <taxon>Craniata</taxon>
        <taxon>Vertebrata</taxon>
        <taxon>Euteleostomi</taxon>
        <taxon>Actinopterygii</taxon>
        <taxon>Neopterygii</taxon>
        <taxon>Teleostei</taxon>
        <taxon>Neoteleostei</taxon>
        <taxon>Acanthomorphata</taxon>
        <taxon>Ovalentaria</taxon>
        <taxon>Atherinomorphae</taxon>
        <taxon>Cyprinodontiformes</taxon>
        <taxon>Goodeidae</taxon>
        <taxon>Ilyodon</taxon>
    </lineage>
</organism>
<dbReference type="EMBL" id="JAHRIQ010028709">
    <property type="protein sequence ID" value="MEQ2230804.1"/>
    <property type="molecule type" value="Genomic_DNA"/>
</dbReference>
<evidence type="ECO:0000313" key="2">
    <source>
        <dbReference type="Proteomes" id="UP001482620"/>
    </source>
</evidence>
<reference evidence="1 2" key="1">
    <citation type="submission" date="2021-06" db="EMBL/GenBank/DDBJ databases">
        <authorList>
            <person name="Palmer J.M."/>
        </authorList>
    </citation>
    <scope>NUCLEOTIDE SEQUENCE [LARGE SCALE GENOMIC DNA]</scope>
    <source>
        <strain evidence="2">if_2019</strain>
        <tissue evidence="1">Muscle</tissue>
    </source>
</reference>
<protein>
    <submittedName>
        <fullName evidence="1">Uncharacterized protein</fullName>
    </submittedName>
</protein>
<gene>
    <name evidence="1" type="ORF">ILYODFUR_033081</name>
</gene>
<dbReference type="Proteomes" id="UP001482620">
    <property type="component" value="Unassembled WGS sequence"/>
</dbReference>
<comment type="caution">
    <text evidence="1">The sequence shown here is derived from an EMBL/GenBank/DDBJ whole genome shotgun (WGS) entry which is preliminary data.</text>
</comment>
<accession>A0ABV0TE89</accession>
<proteinExistence type="predicted"/>
<name>A0ABV0TE89_9TELE</name>
<sequence length="155" mass="17597">MVNGLHLYDALSSPHRHQSALHYNQSFTHPDGGKLHVATDALGQTDRDEPPLCPLTTSSVAQGQLRQTQQGFESATHRFQDEPLPLQPSSPCIKNDCVLYTLFLAVLRHGLEQLALHYRKLSLFLAFRKRCTCLGIEFRMLQIEKYAKHCLPFDI</sequence>
<keyword evidence="2" id="KW-1185">Reference proteome</keyword>